<evidence type="ECO:0000313" key="2">
    <source>
        <dbReference type="Proteomes" id="UP001217631"/>
    </source>
</evidence>
<geneLocation type="plasmid" evidence="1 2">
    <name>pHNGDW697-1</name>
</geneLocation>
<reference evidence="1" key="1">
    <citation type="submission" date="2023-02" db="EMBL/GenBank/DDBJ databases">
        <title>tmexCD-toprJ-like cluster.</title>
        <authorList>
            <person name="Gao X."/>
            <person name="Wang C."/>
            <person name="Liu J."/>
        </authorList>
    </citation>
    <scope>NUCLEOTIDE SEQUENCE</scope>
    <source>
        <strain evidence="1">GDW21C697WI</strain>
        <plasmid evidence="1">pHNGDW697-1</plasmid>
    </source>
</reference>
<sequence>MTRTIVPEPVLFFLHSVYIPYKYRNGSTRNYVAETDFGIEAESKRLCKKYELTFDGSVFFSHSAVRLHGKNLANLQAASAELSDFLKAQAGLVFTEVEEELV</sequence>
<dbReference type="EMBL" id="CP118678">
    <property type="protein sequence ID" value="WEA23527.1"/>
    <property type="molecule type" value="Genomic_DNA"/>
</dbReference>
<keyword evidence="1" id="KW-0614">Plasmid</keyword>
<accession>A0AAJ5S7P0</accession>
<organism evidence="1 2">
    <name type="scientific">Pseudomonas juntendi</name>
    <dbReference type="NCBI Taxonomy" id="2666183"/>
    <lineage>
        <taxon>Bacteria</taxon>
        <taxon>Pseudomonadati</taxon>
        <taxon>Pseudomonadota</taxon>
        <taxon>Gammaproteobacteria</taxon>
        <taxon>Pseudomonadales</taxon>
        <taxon>Pseudomonadaceae</taxon>
        <taxon>Pseudomonas</taxon>
    </lineage>
</organism>
<dbReference type="AlphaFoldDB" id="A0AAJ5S7P0"/>
<proteinExistence type="predicted"/>
<protein>
    <submittedName>
        <fullName evidence="1">Uncharacterized protein</fullName>
    </submittedName>
</protein>
<name>A0AAJ5S7P0_9PSED</name>
<dbReference type="RefSeq" id="WP_084851365.1">
    <property type="nucleotide sequence ID" value="NZ_CP118678.1"/>
</dbReference>
<evidence type="ECO:0000313" key="1">
    <source>
        <dbReference type="EMBL" id="WEA23527.1"/>
    </source>
</evidence>
<dbReference type="Proteomes" id="UP001217631">
    <property type="component" value="Plasmid pHNGDW697-1"/>
</dbReference>
<gene>
    <name evidence="1" type="ORF">PWA60_26365</name>
</gene>